<reference evidence="1 2" key="1">
    <citation type="submission" date="2019-08" db="EMBL/GenBank/DDBJ databases">
        <title>In-depth cultivation of the pig gut microbiome towards novel bacterial diversity and tailored functional studies.</title>
        <authorList>
            <person name="Wylensek D."/>
            <person name="Hitch T.C.A."/>
            <person name="Clavel T."/>
        </authorList>
    </citation>
    <scope>NUCLEOTIDE SEQUENCE [LARGE SCALE GENOMIC DNA]</scope>
    <source>
        <strain evidence="1 2">WCA-470BD-2E</strain>
    </source>
</reference>
<dbReference type="InterPro" id="IPR014825">
    <property type="entry name" value="DNA_alkylation"/>
</dbReference>
<dbReference type="EMBL" id="VUMW01000001">
    <property type="protein sequence ID" value="MST78902.1"/>
    <property type="molecule type" value="Genomic_DNA"/>
</dbReference>
<dbReference type="AlphaFoldDB" id="A0A844FKX4"/>
<dbReference type="Pfam" id="PF08713">
    <property type="entry name" value="DNA_alkylation"/>
    <property type="match status" value="1"/>
</dbReference>
<accession>A0A844FKX4</accession>
<protein>
    <submittedName>
        <fullName evidence="1">DNA alkylation repair protein</fullName>
    </submittedName>
</protein>
<dbReference type="SUPFAM" id="SSF48371">
    <property type="entry name" value="ARM repeat"/>
    <property type="match status" value="1"/>
</dbReference>
<dbReference type="Gene3D" id="1.25.40.290">
    <property type="entry name" value="ARM repeat domains"/>
    <property type="match status" value="1"/>
</dbReference>
<organism evidence="1 2">
    <name type="scientific">Lactobacillus equicursoris</name>
    <dbReference type="NCBI Taxonomy" id="420645"/>
    <lineage>
        <taxon>Bacteria</taxon>
        <taxon>Bacillati</taxon>
        <taxon>Bacillota</taxon>
        <taxon>Bacilli</taxon>
        <taxon>Lactobacillales</taxon>
        <taxon>Lactobacillaceae</taxon>
        <taxon>Lactobacillus</taxon>
    </lineage>
</organism>
<dbReference type="Proteomes" id="UP000452141">
    <property type="component" value="Unassembled WGS sequence"/>
</dbReference>
<name>A0A844FKX4_9LACO</name>
<dbReference type="RefSeq" id="WP_154486130.1">
    <property type="nucleotide sequence ID" value="NZ_VUMW01000001.1"/>
</dbReference>
<dbReference type="Gene3D" id="1.20.1660.10">
    <property type="entry name" value="Hypothetical protein (EF3068)"/>
    <property type="match status" value="1"/>
</dbReference>
<evidence type="ECO:0000313" key="1">
    <source>
        <dbReference type="EMBL" id="MST78902.1"/>
    </source>
</evidence>
<gene>
    <name evidence="1" type="ORF">FYJ61_00050</name>
</gene>
<dbReference type="PANTHER" id="PTHR34070">
    <property type="entry name" value="ARMADILLO-TYPE FOLD"/>
    <property type="match status" value="1"/>
</dbReference>
<comment type="caution">
    <text evidence="1">The sequence shown here is derived from an EMBL/GenBank/DDBJ whole genome shotgun (WGS) entry which is preliminary data.</text>
</comment>
<proteinExistence type="predicted"/>
<evidence type="ECO:0000313" key="2">
    <source>
        <dbReference type="Proteomes" id="UP000452141"/>
    </source>
</evidence>
<dbReference type="InterPro" id="IPR016024">
    <property type="entry name" value="ARM-type_fold"/>
</dbReference>
<sequence length="224" mass="26559">MTAQSDYLYVKKLYEEHADPETAVPMARYMRDQFRYYGLKSPIRRKLVREFLKGKNKQDLDWAFVDLCFQDDYRELQYVACDYLTRKAKKLQASDLGKIKKLVQTKSWWDTVDSLVKLVGKIFLKEENKQAVMKNIQNWAVDPDFWVRRTAIEFQLGLKTATDPELLKEIILENLGSSEFFINKAIGWALRDYSKTNPDWVRKFVDEYREQLAPLSVREASKYI</sequence>
<dbReference type="CDD" id="cd07064">
    <property type="entry name" value="AlkD_like_1"/>
    <property type="match status" value="1"/>
</dbReference>
<dbReference type="PANTHER" id="PTHR34070:SF1">
    <property type="entry name" value="DNA ALKYLATION REPAIR PROTEIN"/>
    <property type="match status" value="1"/>
</dbReference>